<accession>A0A3N2DYB6</accession>
<dbReference type="GO" id="GO:0005886">
    <property type="term" value="C:plasma membrane"/>
    <property type="evidence" value="ECO:0007669"/>
    <property type="project" value="UniProtKB-SubCell"/>
</dbReference>
<evidence type="ECO:0000256" key="4">
    <source>
        <dbReference type="ARBA" id="ARBA00022741"/>
    </source>
</evidence>
<dbReference type="InterPro" id="IPR011527">
    <property type="entry name" value="ABC1_TM_dom"/>
</dbReference>
<evidence type="ECO:0000259" key="10">
    <source>
        <dbReference type="PROSITE" id="PS50929"/>
    </source>
</evidence>
<feature type="transmembrane region" description="Helical" evidence="8">
    <location>
        <begin position="304"/>
        <end position="324"/>
    </location>
</feature>
<evidence type="ECO:0000313" key="12">
    <source>
        <dbReference type="Proteomes" id="UP000275394"/>
    </source>
</evidence>
<dbReference type="RefSeq" id="WP_123711729.1">
    <property type="nucleotide sequence ID" value="NZ_RKHR01000003.1"/>
</dbReference>
<evidence type="ECO:0000256" key="3">
    <source>
        <dbReference type="ARBA" id="ARBA00022692"/>
    </source>
</evidence>
<feature type="transmembrane region" description="Helical" evidence="8">
    <location>
        <begin position="38"/>
        <end position="59"/>
    </location>
</feature>
<dbReference type="EMBL" id="RKHR01000003">
    <property type="protein sequence ID" value="ROS04843.1"/>
    <property type="molecule type" value="Genomic_DNA"/>
</dbReference>
<dbReference type="InterPro" id="IPR017871">
    <property type="entry name" value="ABC_transporter-like_CS"/>
</dbReference>
<dbReference type="PROSITE" id="PS50893">
    <property type="entry name" value="ABC_TRANSPORTER_2"/>
    <property type="match status" value="1"/>
</dbReference>
<evidence type="ECO:0000256" key="2">
    <source>
        <dbReference type="ARBA" id="ARBA00022448"/>
    </source>
</evidence>
<dbReference type="InterPro" id="IPR027417">
    <property type="entry name" value="P-loop_NTPase"/>
</dbReference>
<dbReference type="GO" id="GO:0016887">
    <property type="term" value="F:ATP hydrolysis activity"/>
    <property type="evidence" value="ECO:0007669"/>
    <property type="project" value="InterPro"/>
</dbReference>
<dbReference type="GO" id="GO:0034040">
    <property type="term" value="F:ATPase-coupled lipid transmembrane transporter activity"/>
    <property type="evidence" value="ECO:0007669"/>
    <property type="project" value="TreeGrafter"/>
</dbReference>
<dbReference type="PROSITE" id="PS00211">
    <property type="entry name" value="ABC_TRANSPORTER_1"/>
    <property type="match status" value="1"/>
</dbReference>
<reference evidence="11 12" key="1">
    <citation type="submission" date="2018-11" db="EMBL/GenBank/DDBJ databases">
        <title>Genomic Encyclopedia of Type Strains, Phase IV (KMG-IV): sequencing the most valuable type-strain genomes for metagenomic binning, comparative biology and taxonomic classification.</title>
        <authorList>
            <person name="Goeker M."/>
        </authorList>
    </citation>
    <scope>NUCLEOTIDE SEQUENCE [LARGE SCALE GENOMIC DNA]</scope>
    <source>
        <strain evidence="11 12">DSM 100316</strain>
    </source>
</reference>
<evidence type="ECO:0000256" key="7">
    <source>
        <dbReference type="ARBA" id="ARBA00023136"/>
    </source>
</evidence>
<sequence>MRQKAKNASSGDSQESQQADWRVISSLIPYLMVYPVRVIFALLLLVVAKGANVLIPVVLKYIVDHLDRSGLPESVTTVVAVPVALVLAYGALRFSAVLFGELRDAVFGRVAERSLSAIGLKLFQQLHSLDLDFHLSRKTGAITRDMERGISGISFLLRSLVFSVAPIIIELIMVGWVLAATTTLSYALVVIAGVVSYVVFSVWATHKRSRFVRKANVEDSRANTRAVDSLLNFETVKYFNNEAYEADLYRENLRRREDAKVHNHLGLALLNSGQALIIALSVTLVMYMAATQVAAGEMSLGDLAMVNAFMLQVFMPLNILGFIYREVRRCLIDVESMFKLMTHRPKIVDCADAINADEGFDGISVSDIHFSYDGQRKVLDGVSFEVPKGKKVALVGASGSGKSTLGRLLFRFYDVDQGRISCAGRDIRQLKLASWRQLLGVVPQDTVLFNDTLGNNIRYGNPASDEAELTQVLAHADLADFIGRLPEGLDTQVGERGLKLSGGEKQRVSIARMLLKKPRIMLFDEATSSLDSRSEQAILQAFSNVAKEHTSLVIAHRLSTIIDADNIVVLDQGKVVEQGTHQQLLSQQGYYYSLWQLQQS</sequence>
<evidence type="ECO:0000256" key="1">
    <source>
        <dbReference type="ARBA" id="ARBA00004651"/>
    </source>
</evidence>
<dbReference type="GO" id="GO:0005524">
    <property type="term" value="F:ATP binding"/>
    <property type="evidence" value="ECO:0007669"/>
    <property type="project" value="UniProtKB-KW"/>
</dbReference>
<dbReference type="OrthoDB" id="9806127at2"/>
<dbReference type="GO" id="GO:0140359">
    <property type="term" value="F:ABC-type transporter activity"/>
    <property type="evidence" value="ECO:0007669"/>
    <property type="project" value="InterPro"/>
</dbReference>
<dbReference type="SUPFAM" id="SSF90123">
    <property type="entry name" value="ABC transporter transmembrane region"/>
    <property type="match status" value="1"/>
</dbReference>
<comment type="caution">
    <text evidence="11">The sequence shown here is derived from an EMBL/GenBank/DDBJ whole genome shotgun (WGS) entry which is preliminary data.</text>
</comment>
<keyword evidence="2" id="KW-0813">Transport</keyword>
<keyword evidence="6 8" id="KW-1133">Transmembrane helix</keyword>
<name>A0A3N2DYB6_9GAMM</name>
<evidence type="ECO:0000256" key="5">
    <source>
        <dbReference type="ARBA" id="ARBA00022840"/>
    </source>
</evidence>
<feature type="transmembrane region" description="Helical" evidence="8">
    <location>
        <begin position="184"/>
        <end position="204"/>
    </location>
</feature>
<proteinExistence type="predicted"/>
<feature type="domain" description="ABC transporter" evidence="9">
    <location>
        <begin position="363"/>
        <end position="597"/>
    </location>
</feature>
<feature type="transmembrane region" description="Helical" evidence="8">
    <location>
        <begin position="265"/>
        <end position="289"/>
    </location>
</feature>
<comment type="subcellular location">
    <subcellularLocation>
        <location evidence="1">Cell membrane</location>
        <topology evidence="1">Multi-pass membrane protein</topology>
    </subcellularLocation>
</comment>
<dbReference type="PANTHER" id="PTHR24221">
    <property type="entry name" value="ATP-BINDING CASSETTE SUB-FAMILY B"/>
    <property type="match status" value="1"/>
</dbReference>
<dbReference type="SMART" id="SM00382">
    <property type="entry name" value="AAA"/>
    <property type="match status" value="1"/>
</dbReference>
<dbReference type="Proteomes" id="UP000275394">
    <property type="component" value="Unassembled WGS sequence"/>
</dbReference>
<feature type="domain" description="ABC transmembrane type-1" evidence="10">
    <location>
        <begin position="39"/>
        <end position="329"/>
    </location>
</feature>
<keyword evidence="5 11" id="KW-0067">ATP-binding</keyword>
<feature type="transmembrane region" description="Helical" evidence="8">
    <location>
        <begin position="79"/>
        <end position="99"/>
    </location>
</feature>
<dbReference type="InterPro" id="IPR039421">
    <property type="entry name" value="Type_1_exporter"/>
</dbReference>
<keyword evidence="3 8" id="KW-0812">Transmembrane</keyword>
<keyword evidence="7 8" id="KW-0472">Membrane</keyword>
<dbReference type="InterPro" id="IPR003439">
    <property type="entry name" value="ABC_transporter-like_ATP-bd"/>
</dbReference>
<evidence type="ECO:0000259" key="9">
    <source>
        <dbReference type="PROSITE" id="PS50893"/>
    </source>
</evidence>
<gene>
    <name evidence="11" type="ORF">EDC56_0357</name>
</gene>
<dbReference type="CDD" id="cd18582">
    <property type="entry name" value="ABC_6TM_ATM1_ABCB7"/>
    <property type="match status" value="1"/>
</dbReference>
<dbReference type="FunFam" id="3.40.50.300:FF:000287">
    <property type="entry name" value="Multidrug ABC transporter ATP-binding protein"/>
    <property type="match status" value="1"/>
</dbReference>
<evidence type="ECO:0000256" key="6">
    <source>
        <dbReference type="ARBA" id="ARBA00022989"/>
    </source>
</evidence>
<organism evidence="11 12">
    <name type="scientific">Sinobacterium caligoides</name>
    <dbReference type="NCBI Taxonomy" id="933926"/>
    <lineage>
        <taxon>Bacteria</taxon>
        <taxon>Pseudomonadati</taxon>
        <taxon>Pseudomonadota</taxon>
        <taxon>Gammaproteobacteria</taxon>
        <taxon>Cellvibrionales</taxon>
        <taxon>Spongiibacteraceae</taxon>
        <taxon>Sinobacterium</taxon>
    </lineage>
</organism>
<dbReference type="Pfam" id="PF00664">
    <property type="entry name" value="ABC_membrane"/>
    <property type="match status" value="1"/>
</dbReference>
<dbReference type="Pfam" id="PF00005">
    <property type="entry name" value="ABC_tran"/>
    <property type="match status" value="1"/>
</dbReference>
<protein>
    <submittedName>
        <fullName evidence="11">ATP-binding cassette subfamily B protein</fullName>
    </submittedName>
</protein>
<dbReference type="PROSITE" id="PS50929">
    <property type="entry name" value="ABC_TM1F"/>
    <property type="match status" value="1"/>
</dbReference>
<keyword evidence="12" id="KW-1185">Reference proteome</keyword>
<evidence type="ECO:0000313" key="11">
    <source>
        <dbReference type="EMBL" id="ROS04843.1"/>
    </source>
</evidence>
<feature type="transmembrane region" description="Helical" evidence="8">
    <location>
        <begin position="155"/>
        <end position="178"/>
    </location>
</feature>
<dbReference type="Gene3D" id="1.20.1560.10">
    <property type="entry name" value="ABC transporter type 1, transmembrane domain"/>
    <property type="match status" value="1"/>
</dbReference>
<keyword evidence="4" id="KW-0547">Nucleotide-binding</keyword>
<dbReference type="AlphaFoldDB" id="A0A3N2DYB6"/>
<dbReference type="InterPro" id="IPR003593">
    <property type="entry name" value="AAA+_ATPase"/>
</dbReference>
<dbReference type="InterPro" id="IPR036640">
    <property type="entry name" value="ABC1_TM_sf"/>
</dbReference>
<dbReference type="SUPFAM" id="SSF52540">
    <property type="entry name" value="P-loop containing nucleoside triphosphate hydrolases"/>
    <property type="match status" value="1"/>
</dbReference>
<dbReference type="Gene3D" id="3.40.50.300">
    <property type="entry name" value="P-loop containing nucleotide triphosphate hydrolases"/>
    <property type="match status" value="1"/>
</dbReference>
<evidence type="ECO:0000256" key="8">
    <source>
        <dbReference type="SAM" id="Phobius"/>
    </source>
</evidence>
<dbReference type="PANTHER" id="PTHR24221:SF632">
    <property type="entry name" value="ATP-DEPENDENT LIPID A-CORE FLIPPASE"/>
    <property type="match status" value="1"/>
</dbReference>